<proteinExistence type="predicted"/>
<sequence>MKKLSKDYLSIGEEIHFVINNKNFFEGTVTNLYENCFAVSISTRQDMYKPIEAKQKIRFILVSRNEAHTCSSDVLGCKLGDAYEIVLLSFPEIENSIERRKYPRVQVVMAAEYCMLPLGIEYKTISEVPAAYYRKMKKTFTVDISGNGIKIITYEDGNDSESAVLSLFIDEEIRILCSVIRREFDEVTKKAKTAFQFKDIDKVKWKILDKFVNDKLRV</sequence>
<reference evidence="2" key="1">
    <citation type="submission" date="2020-12" db="EMBL/GenBank/DDBJ databases">
        <title>Clostridium thailandense sp. nov., a novel acetogenic bacterium isolated from peat land soil in Thailand.</title>
        <authorList>
            <person name="Chaikitkaew S."/>
            <person name="Birkeland N.K."/>
        </authorList>
    </citation>
    <scope>NUCLEOTIDE SEQUENCE</scope>
    <source>
        <strain evidence="2">PL3</strain>
    </source>
</reference>
<dbReference type="RefSeq" id="WP_218319270.1">
    <property type="nucleotide sequence ID" value="NZ_JAEEGC010000021.1"/>
</dbReference>
<accession>A0A949TUQ5</accession>
<dbReference type="Proteomes" id="UP000694308">
    <property type="component" value="Unassembled WGS sequence"/>
</dbReference>
<dbReference type="GO" id="GO:0035438">
    <property type="term" value="F:cyclic-di-GMP binding"/>
    <property type="evidence" value="ECO:0007669"/>
    <property type="project" value="InterPro"/>
</dbReference>
<dbReference type="AlphaFoldDB" id="A0A949TUQ5"/>
<dbReference type="EMBL" id="JAEEGC010000021">
    <property type="protein sequence ID" value="MBV7272236.1"/>
    <property type="molecule type" value="Genomic_DNA"/>
</dbReference>
<dbReference type="Pfam" id="PF07238">
    <property type="entry name" value="PilZ"/>
    <property type="match status" value="1"/>
</dbReference>
<protein>
    <submittedName>
        <fullName evidence="2">PilZ domain-containing protein</fullName>
    </submittedName>
</protein>
<keyword evidence="3" id="KW-1185">Reference proteome</keyword>
<gene>
    <name evidence="2" type="ORF">I6U48_04805</name>
</gene>
<dbReference type="InterPro" id="IPR009875">
    <property type="entry name" value="PilZ_domain"/>
</dbReference>
<feature type="domain" description="PilZ" evidence="1">
    <location>
        <begin position="98"/>
        <end position="212"/>
    </location>
</feature>
<comment type="caution">
    <text evidence="2">The sequence shown here is derived from an EMBL/GenBank/DDBJ whole genome shotgun (WGS) entry which is preliminary data.</text>
</comment>
<evidence type="ECO:0000313" key="3">
    <source>
        <dbReference type="Proteomes" id="UP000694308"/>
    </source>
</evidence>
<name>A0A949TUQ5_9CLOT</name>
<evidence type="ECO:0000259" key="1">
    <source>
        <dbReference type="Pfam" id="PF07238"/>
    </source>
</evidence>
<organism evidence="2 3">
    <name type="scientific">Clostridium thailandense</name>
    <dbReference type="NCBI Taxonomy" id="2794346"/>
    <lineage>
        <taxon>Bacteria</taxon>
        <taxon>Bacillati</taxon>
        <taxon>Bacillota</taxon>
        <taxon>Clostridia</taxon>
        <taxon>Eubacteriales</taxon>
        <taxon>Clostridiaceae</taxon>
        <taxon>Clostridium</taxon>
    </lineage>
</organism>
<evidence type="ECO:0000313" key="2">
    <source>
        <dbReference type="EMBL" id="MBV7272236.1"/>
    </source>
</evidence>